<accession>A0A6V7P4Z6</accession>
<gene>
    <name evidence="1" type="ORF">CB5_LOCUS9112</name>
</gene>
<evidence type="ECO:0000313" key="1">
    <source>
        <dbReference type="EMBL" id="CAD1825901.1"/>
    </source>
</evidence>
<dbReference type="EMBL" id="LR862145">
    <property type="protein sequence ID" value="CAD1825901.1"/>
    <property type="molecule type" value="Genomic_DNA"/>
</dbReference>
<dbReference type="AlphaFoldDB" id="A0A6V7P4Z6"/>
<proteinExistence type="predicted"/>
<protein>
    <submittedName>
        <fullName evidence="1">Uncharacterized protein</fullName>
    </submittedName>
</protein>
<organism evidence="1">
    <name type="scientific">Ananas comosus var. bracteatus</name>
    <name type="common">red pineapple</name>
    <dbReference type="NCBI Taxonomy" id="296719"/>
    <lineage>
        <taxon>Eukaryota</taxon>
        <taxon>Viridiplantae</taxon>
        <taxon>Streptophyta</taxon>
        <taxon>Embryophyta</taxon>
        <taxon>Tracheophyta</taxon>
        <taxon>Spermatophyta</taxon>
        <taxon>Magnoliopsida</taxon>
        <taxon>Liliopsida</taxon>
        <taxon>Poales</taxon>
        <taxon>Bromeliaceae</taxon>
        <taxon>Bromelioideae</taxon>
        <taxon>Ananas</taxon>
    </lineage>
</organism>
<name>A0A6V7P4Z6_ANACO</name>
<sequence>MQQDWITRHPTRFQLVTTTKKDGKVEADEMHGAARATHVTSAATLGLHSAHCGTGDRSMAVPVQILYRYTLMVVPVHMCRISNPRLGFAFFVGFVPVHLPVYRYTLPDCELLVFRGCFLNCSNTTYPHAP</sequence>
<reference evidence="1" key="1">
    <citation type="submission" date="2020-07" db="EMBL/GenBank/DDBJ databases">
        <authorList>
            <person name="Lin J."/>
        </authorList>
    </citation>
    <scope>NUCLEOTIDE SEQUENCE</scope>
</reference>